<evidence type="ECO:0000313" key="3">
    <source>
        <dbReference type="Proteomes" id="UP000744032"/>
    </source>
</evidence>
<protein>
    <submittedName>
        <fullName evidence="2">Metallophosphoesterase</fullName>
    </submittedName>
</protein>
<dbReference type="EMBL" id="JAAXMD010000748">
    <property type="protein sequence ID" value="NKQ29348.1"/>
    <property type="molecule type" value="Genomic_DNA"/>
</dbReference>
<gene>
    <name evidence="2" type="ORF">HF200_34890</name>
</gene>
<accession>A0ABX1IYU8</accession>
<keyword evidence="3" id="KW-1185">Reference proteome</keyword>
<keyword evidence="1" id="KW-0472">Membrane</keyword>
<organism evidence="2 3">
    <name type="scientific">Streptomyces galbus</name>
    <dbReference type="NCBI Taxonomy" id="33898"/>
    <lineage>
        <taxon>Bacteria</taxon>
        <taxon>Bacillati</taxon>
        <taxon>Actinomycetota</taxon>
        <taxon>Actinomycetes</taxon>
        <taxon>Kitasatosporales</taxon>
        <taxon>Streptomycetaceae</taxon>
        <taxon>Streptomyces</taxon>
    </lineage>
</organism>
<keyword evidence="1" id="KW-0812">Transmembrane</keyword>
<evidence type="ECO:0000313" key="2">
    <source>
        <dbReference type="EMBL" id="NKQ29348.1"/>
    </source>
</evidence>
<name>A0ABX1IYU8_STRGB</name>
<sequence length="90" mass="9862">MVIVHVLLALVVLAVLVAANWYLWRRLFRDTTAGPGRARRTGVVVIAGGWILAVGALVAERAGAPFWLQRVLAWPGFLWLALSVYLLLAV</sequence>
<reference evidence="2 3" key="1">
    <citation type="submission" date="2020-04" db="EMBL/GenBank/DDBJ databases">
        <title>Genome sequence of Streptomyces galbus strain I339.</title>
        <authorList>
            <person name="Silva E.A.N."/>
            <person name="Merces M."/>
            <person name="Castelo Branco A.P.O.T."/>
            <person name="Vasconcelos P.C."/>
            <person name="Costa N.P."/>
            <person name="Marinho G.C.S."/>
            <person name="Oliveira C.J.B."/>
            <person name="Araujo D."/>
            <person name="Rodrigues Junior V.S."/>
            <person name="Almeida R."/>
            <person name="Silva Filho U.R."/>
            <person name="Andrade A.S.A."/>
            <person name="Cibulski S.P."/>
        </authorList>
    </citation>
    <scope>NUCLEOTIDE SEQUENCE [LARGE SCALE GENOMIC DNA]</scope>
    <source>
        <strain evidence="2 3">I339</strain>
    </source>
</reference>
<feature type="transmembrane region" description="Helical" evidence="1">
    <location>
        <begin position="71"/>
        <end position="88"/>
    </location>
</feature>
<dbReference type="Proteomes" id="UP000744032">
    <property type="component" value="Unassembled WGS sequence"/>
</dbReference>
<feature type="non-terminal residue" evidence="2">
    <location>
        <position position="90"/>
    </location>
</feature>
<comment type="caution">
    <text evidence="2">The sequence shown here is derived from an EMBL/GenBank/DDBJ whole genome shotgun (WGS) entry which is preliminary data.</text>
</comment>
<feature type="transmembrane region" description="Helical" evidence="1">
    <location>
        <begin position="42"/>
        <end position="59"/>
    </location>
</feature>
<proteinExistence type="predicted"/>
<keyword evidence="1" id="KW-1133">Transmembrane helix</keyword>
<evidence type="ECO:0000256" key="1">
    <source>
        <dbReference type="SAM" id="Phobius"/>
    </source>
</evidence>